<dbReference type="Pfam" id="PF04079">
    <property type="entry name" value="SMC_ScpB"/>
    <property type="match status" value="1"/>
</dbReference>
<evidence type="ECO:0000256" key="2">
    <source>
        <dbReference type="ARBA" id="ARBA00022618"/>
    </source>
</evidence>
<keyword evidence="2" id="KW-0132">Cell division</keyword>
<dbReference type="KEGG" id="tdu:QJT80_01865"/>
<reference evidence="5" key="2">
    <citation type="submission" date="2023-04" db="EMBL/GenBank/DDBJ databases">
        <authorList>
            <person name="Beletskiy A.V."/>
            <person name="Mardanov A.V."/>
            <person name="Ravin N.V."/>
        </authorList>
    </citation>
    <scope>NUCLEOTIDE SEQUENCE</scope>
    <source>
        <strain evidence="5">GKL-01</strain>
    </source>
</reference>
<dbReference type="SUPFAM" id="SSF46785">
    <property type="entry name" value="Winged helix' DNA-binding domain"/>
    <property type="match status" value="2"/>
</dbReference>
<dbReference type="InterPro" id="IPR005234">
    <property type="entry name" value="ScpB_csome_segregation"/>
</dbReference>
<name>A0AA95H844_9GAMM</name>
<dbReference type="Gene3D" id="1.10.10.10">
    <property type="entry name" value="Winged helix-like DNA-binding domain superfamily/Winged helix DNA-binding domain"/>
    <property type="match status" value="2"/>
</dbReference>
<dbReference type="PIRSF" id="PIRSF019345">
    <property type="entry name" value="ScpB"/>
    <property type="match status" value="1"/>
</dbReference>
<protein>
    <submittedName>
        <fullName evidence="5">SMC-Scp complex subunit ScpB</fullName>
    </submittedName>
</protein>
<dbReference type="Proteomes" id="UP001300672">
    <property type="component" value="Chromosome"/>
</dbReference>
<evidence type="ECO:0000256" key="1">
    <source>
        <dbReference type="ARBA" id="ARBA00022490"/>
    </source>
</evidence>
<dbReference type="InterPro" id="IPR036388">
    <property type="entry name" value="WH-like_DNA-bd_sf"/>
</dbReference>
<gene>
    <name evidence="5" type="primary">scpB</name>
    <name evidence="5" type="ORF">QJT80_01865</name>
</gene>
<evidence type="ECO:0000256" key="4">
    <source>
        <dbReference type="ARBA" id="ARBA00023306"/>
    </source>
</evidence>
<evidence type="ECO:0000313" key="5">
    <source>
        <dbReference type="EMBL" id="WGZ91228.1"/>
    </source>
</evidence>
<organism evidence="5">
    <name type="scientific">Candidatus Thiocaldithrix dubininis</name>
    <dbReference type="NCBI Taxonomy" id="3080823"/>
    <lineage>
        <taxon>Bacteria</taxon>
        <taxon>Pseudomonadati</taxon>
        <taxon>Pseudomonadota</taxon>
        <taxon>Gammaproteobacteria</taxon>
        <taxon>Thiotrichales</taxon>
        <taxon>Thiotrichaceae</taxon>
        <taxon>Candidatus Thiocaldithrix</taxon>
    </lineage>
</organism>
<reference evidence="5" key="1">
    <citation type="journal article" date="2023" name="Int. J. Mol. Sci.">
        <title>Metagenomics Revealed a New Genus 'Candidatus Thiocaldithrix dubininis' gen. nov., sp. nov. and a New Species 'Candidatus Thiothrix putei' sp. nov. in the Family Thiotrichaceae, Some Members of Which Have Traits of Both Na+- and H+-Motive Energetics.</title>
        <authorList>
            <person name="Ravin N.V."/>
            <person name="Muntyan M.S."/>
            <person name="Smolyakov D.D."/>
            <person name="Rudenko T.S."/>
            <person name="Beletsky A.V."/>
            <person name="Mardanov A.V."/>
            <person name="Grabovich M.Y."/>
        </authorList>
    </citation>
    <scope>NUCLEOTIDE SEQUENCE</scope>
    <source>
        <strain evidence="5">GKL-01</strain>
    </source>
</reference>
<dbReference type="GO" id="GO:0051304">
    <property type="term" value="P:chromosome separation"/>
    <property type="evidence" value="ECO:0007669"/>
    <property type="project" value="InterPro"/>
</dbReference>
<dbReference type="InterPro" id="IPR036390">
    <property type="entry name" value="WH_DNA-bd_sf"/>
</dbReference>
<proteinExistence type="predicted"/>
<dbReference type="AlphaFoldDB" id="A0AA95H844"/>
<keyword evidence="3" id="KW-0159">Chromosome partition</keyword>
<keyword evidence="1" id="KW-0963">Cytoplasm</keyword>
<sequence>MPLKLILQAILLTAEQPLSLAQLQQYFAPEEAIQIMDIQAALLELARDCATQSFELMQSASGYRLQTKASYQLWVQRHQTQKPVKYSRAFLETLALIAWRQPITRADIEAIRGVAVNPTIIKSLLEREWIKVLGQKEAPGRPELLGTTRQFLDYFGLRSLDDLPNVLHLSDLPHAKLTV</sequence>
<dbReference type="GO" id="GO:0051301">
    <property type="term" value="P:cell division"/>
    <property type="evidence" value="ECO:0007669"/>
    <property type="project" value="UniProtKB-KW"/>
</dbReference>
<dbReference type="PANTHER" id="PTHR34298:SF2">
    <property type="entry name" value="SEGREGATION AND CONDENSATION PROTEIN B"/>
    <property type="match status" value="1"/>
</dbReference>
<accession>A0AA95H844</accession>
<evidence type="ECO:0000256" key="3">
    <source>
        <dbReference type="ARBA" id="ARBA00022829"/>
    </source>
</evidence>
<keyword evidence="4" id="KW-0131">Cell cycle</keyword>
<dbReference type="NCBIfam" id="TIGR00281">
    <property type="entry name" value="SMC-Scp complex subunit ScpB"/>
    <property type="match status" value="1"/>
</dbReference>
<dbReference type="EMBL" id="CP124755">
    <property type="protein sequence ID" value="WGZ91228.1"/>
    <property type="molecule type" value="Genomic_DNA"/>
</dbReference>
<dbReference type="PANTHER" id="PTHR34298">
    <property type="entry name" value="SEGREGATION AND CONDENSATION PROTEIN B"/>
    <property type="match status" value="1"/>
</dbReference>